<dbReference type="InterPro" id="IPR001609">
    <property type="entry name" value="Myosin_head_motor_dom-like"/>
</dbReference>
<protein>
    <recommendedName>
        <fullName evidence="17">Myosin-like protein</fullName>
    </recommendedName>
</protein>
<dbReference type="PRINTS" id="PR00193">
    <property type="entry name" value="MYOSINHEAVY"/>
</dbReference>
<evidence type="ECO:0000259" key="14">
    <source>
        <dbReference type="PROSITE" id="PS50178"/>
    </source>
</evidence>
<dbReference type="PROSITE" id="PS50178">
    <property type="entry name" value="ZF_FYVE"/>
    <property type="match status" value="1"/>
</dbReference>
<evidence type="ECO:0000256" key="4">
    <source>
        <dbReference type="ARBA" id="ARBA00022833"/>
    </source>
</evidence>
<evidence type="ECO:0000256" key="13">
    <source>
        <dbReference type="SAM" id="MobiDB-lite"/>
    </source>
</evidence>
<feature type="region of interest" description="Disordered" evidence="13">
    <location>
        <begin position="637"/>
        <end position="663"/>
    </location>
</feature>
<feature type="compositionally biased region" description="Low complexity" evidence="13">
    <location>
        <begin position="653"/>
        <end position="663"/>
    </location>
</feature>
<dbReference type="PROSITE" id="PS50088">
    <property type="entry name" value="ANK_REPEAT"/>
    <property type="match status" value="4"/>
</dbReference>
<dbReference type="PROSITE" id="PS50297">
    <property type="entry name" value="ANK_REP_REGION"/>
    <property type="match status" value="4"/>
</dbReference>
<dbReference type="STRING" id="157072.A0A024ULL1"/>
<dbReference type="PROSITE" id="PS51456">
    <property type="entry name" value="MYOSIN_MOTOR"/>
    <property type="match status" value="1"/>
</dbReference>
<dbReference type="SMART" id="SM00248">
    <property type="entry name" value="ANK"/>
    <property type="match status" value="8"/>
</dbReference>
<dbReference type="EMBL" id="KI913954">
    <property type="protein sequence ID" value="ETW07331.1"/>
    <property type="molecule type" value="Genomic_DNA"/>
</dbReference>
<dbReference type="GO" id="GO:0008270">
    <property type="term" value="F:zinc ion binding"/>
    <property type="evidence" value="ECO:0007669"/>
    <property type="project" value="UniProtKB-KW"/>
</dbReference>
<feature type="binding site" evidence="11">
    <location>
        <begin position="175"/>
        <end position="182"/>
    </location>
    <ligand>
        <name>ATP</name>
        <dbReference type="ChEBI" id="CHEBI:30616"/>
    </ligand>
</feature>
<dbReference type="Pfam" id="PF00063">
    <property type="entry name" value="Myosin_head"/>
    <property type="match status" value="1"/>
</dbReference>
<feature type="region of interest" description="Actin-binding" evidence="11">
    <location>
        <begin position="675"/>
        <end position="697"/>
    </location>
</feature>
<dbReference type="InterPro" id="IPR017455">
    <property type="entry name" value="Znf_FYVE-rel"/>
</dbReference>
<dbReference type="InterPro" id="IPR013083">
    <property type="entry name" value="Znf_RING/FYVE/PHD"/>
</dbReference>
<dbReference type="Gene3D" id="1.20.120.720">
    <property type="entry name" value="Myosin VI head, motor domain, U50 subdomain"/>
    <property type="match status" value="1"/>
</dbReference>
<dbReference type="Gene3D" id="1.20.58.530">
    <property type="match status" value="1"/>
</dbReference>
<dbReference type="SMART" id="SM00242">
    <property type="entry name" value="MYSc"/>
    <property type="match status" value="1"/>
</dbReference>
<keyword evidence="6 11" id="KW-0518">Myosin</keyword>
<keyword evidence="4" id="KW-0862">Zinc</keyword>
<dbReference type="RefSeq" id="XP_008863424.1">
    <property type="nucleotide sequence ID" value="XM_008865202.1"/>
</dbReference>
<evidence type="ECO:0000256" key="6">
    <source>
        <dbReference type="ARBA" id="ARBA00023123"/>
    </source>
</evidence>
<reference evidence="16" key="1">
    <citation type="submission" date="2013-12" db="EMBL/GenBank/DDBJ databases">
        <title>The Genome Sequence of Aphanomyces invadans NJM9701.</title>
        <authorList>
            <consortium name="The Broad Institute Genomics Platform"/>
            <person name="Russ C."/>
            <person name="Tyler B."/>
            <person name="van West P."/>
            <person name="Dieguez-Uribeondo J."/>
            <person name="Young S.K."/>
            <person name="Zeng Q."/>
            <person name="Gargeya S."/>
            <person name="Fitzgerald M."/>
            <person name="Abouelleil A."/>
            <person name="Alvarado L."/>
            <person name="Chapman S.B."/>
            <person name="Gainer-Dewar J."/>
            <person name="Goldberg J."/>
            <person name="Griggs A."/>
            <person name="Gujja S."/>
            <person name="Hansen M."/>
            <person name="Howarth C."/>
            <person name="Imamovic A."/>
            <person name="Ireland A."/>
            <person name="Larimer J."/>
            <person name="McCowan C."/>
            <person name="Murphy C."/>
            <person name="Pearson M."/>
            <person name="Poon T.W."/>
            <person name="Priest M."/>
            <person name="Roberts A."/>
            <person name="Saif S."/>
            <person name="Shea T."/>
            <person name="Sykes S."/>
            <person name="Wortman J."/>
            <person name="Nusbaum C."/>
            <person name="Birren B."/>
        </authorList>
    </citation>
    <scope>NUCLEOTIDE SEQUENCE [LARGE SCALE GENOMIC DNA]</scope>
    <source>
        <strain evidence="16">NJM9701</strain>
    </source>
</reference>
<dbReference type="FunFam" id="1.10.10.820:FF:000001">
    <property type="entry name" value="Myosin heavy chain"/>
    <property type="match status" value="1"/>
</dbReference>
<dbReference type="PANTHER" id="PTHR13140:SF845">
    <property type="entry name" value="MYOSIN-LIKE PROTEIN"/>
    <property type="match status" value="1"/>
</dbReference>
<dbReference type="eggNOG" id="KOG0160">
    <property type="taxonomic scope" value="Eukaryota"/>
</dbReference>
<dbReference type="GO" id="GO:0005737">
    <property type="term" value="C:cytoplasm"/>
    <property type="evidence" value="ECO:0007669"/>
    <property type="project" value="TreeGrafter"/>
</dbReference>
<dbReference type="GO" id="GO:0051015">
    <property type="term" value="F:actin filament binding"/>
    <property type="evidence" value="ECO:0007669"/>
    <property type="project" value="TreeGrafter"/>
</dbReference>
<dbReference type="PANTHER" id="PTHR13140">
    <property type="entry name" value="MYOSIN"/>
    <property type="match status" value="1"/>
</dbReference>
<keyword evidence="2 11" id="KW-0547">Nucleotide-binding</keyword>
<dbReference type="InterPro" id="IPR002110">
    <property type="entry name" value="Ankyrin_rpt"/>
</dbReference>
<evidence type="ECO:0000256" key="8">
    <source>
        <dbReference type="ARBA" id="ARBA00023203"/>
    </source>
</evidence>
<evidence type="ECO:0000256" key="1">
    <source>
        <dbReference type="ARBA" id="ARBA00022723"/>
    </source>
</evidence>
<dbReference type="Pfam" id="PF12796">
    <property type="entry name" value="Ank_2"/>
    <property type="match status" value="2"/>
</dbReference>
<evidence type="ECO:0000256" key="11">
    <source>
        <dbReference type="PROSITE-ProRule" id="PRU00782"/>
    </source>
</evidence>
<feature type="region of interest" description="Disordered" evidence="13">
    <location>
        <begin position="957"/>
        <end position="979"/>
    </location>
</feature>
<comment type="similarity">
    <text evidence="11">Belongs to the TRAFAC class myosin-kinesin ATPase superfamily. Myosin family.</text>
</comment>
<organism evidence="16">
    <name type="scientific">Aphanomyces invadans</name>
    <dbReference type="NCBI Taxonomy" id="157072"/>
    <lineage>
        <taxon>Eukaryota</taxon>
        <taxon>Sar</taxon>
        <taxon>Stramenopiles</taxon>
        <taxon>Oomycota</taxon>
        <taxon>Saprolegniomycetes</taxon>
        <taxon>Saprolegniales</taxon>
        <taxon>Verrucalvaceae</taxon>
        <taxon>Aphanomyces</taxon>
    </lineage>
</organism>
<dbReference type="GO" id="GO:0005524">
    <property type="term" value="F:ATP binding"/>
    <property type="evidence" value="ECO:0007669"/>
    <property type="project" value="UniProtKB-UniRule"/>
</dbReference>
<evidence type="ECO:0000259" key="15">
    <source>
        <dbReference type="PROSITE" id="PS51456"/>
    </source>
</evidence>
<dbReference type="Gene3D" id="1.10.10.820">
    <property type="match status" value="1"/>
</dbReference>
<feature type="compositionally biased region" description="Polar residues" evidence="13">
    <location>
        <begin position="637"/>
        <end position="649"/>
    </location>
</feature>
<evidence type="ECO:0008006" key="17">
    <source>
        <dbReference type="Google" id="ProtNLM"/>
    </source>
</evidence>
<evidence type="ECO:0000313" key="16">
    <source>
        <dbReference type="EMBL" id="ETW07331.1"/>
    </source>
</evidence>
<feature type="repeat" description="ANK" evidence="9">
    <location>
        <begin position="979"/>
        <end position="1011"/>
    </location>
</feature>
<dbReference type="CDD" id="cd00124">
    <property type="entry name" value="MYSc"/>
    <property type="match status" value="1"/>
</dbReference>
<dbReference type="eggNOG" id="KOG0504">
    <property type="taxonomic scope" value="Eukaryota"/>
</dbReference>
<sequence length="1396" mass="155159">MEIGVGLWVKSKDEWVQALVRNIKKNAGSMHVDVTYEYASGGVETLLVDVAKVEDGTDELVKLANSADMDLVDDLIRLPNLHEPGICHTLNERFKQNEIYTLTGEILLAVNPFQDLGIYSDKVIRKHIRHGMLQALGDEESTAPPHVFGVADAAFRSLTAPLAGRPQNQSILVSGESGAGKTETTKFIMKYLAAVSQSQSMRNININQSDVMSQVLSSSPILEAFGNARTIRNDNSSRFGKFIQMQFSQHRGLLIGAGIQTYLLETVRVTSQAPMERNYHVFYELLAGLDAGRKAEWGLTLPRDFYYLNQSDCFHRKDGVDDQDQFTKLQDALDTMQFDQDDQHNIFYTVANLLHVGNLRFHATHHGHEGSVLSSDHASTAAEVHVTSFFGVDRHTLEVALTTRKIQARDEWYTLGLLPDVAEQHRDALTRYVYGKLFDYLVKRINTTIDHHNDSDLAGFIGVLDIFGFEDLSTNSFEQLCINYANETLQHHFNATVLRQEQVTYEREHIQWSFINFPDNQPCLDLLEKKPRGLFHMLDEECIVPQGSDENFARKATKLHTSAAAAGTPSPSSFFRASHADRANNTFSIHHYAGWVQYHTYGFCDKNKDTLHAEIAALVRQSSLSFLRTISQDVASPSTSQQKLASTRGNLRPSPSSMAMAKASSSVGSTFRRQLKELMDTVQQTQCSYVRCLKPNDKNKPNLFQFHRICDQLQAGGVLEAVRVNRAGFPVRITHAQFVKRYRPLGNQTMLKQIPDTCGDDTASTPADRRAAATALAAYLIQTLSLDRHENTTQSAASPLQVGVTKVFFRRTAIQYAEAQLAKRYGEFVVLIQSLWRRCLAQRQHRRALAAILLIQTNTRRFLAAQLVHRKREAKRMAELQRLEAEAAAERARVLAASKLASGQMLQRVSSGGRLSGDLRSSLASSNGDDDFAFRGTAGSASTFKFRMISRSGGDYDPNGYTLSNNHRQKPPRPVEKTPGDTALHHAVNSGNELDVMTLLENGASVLAMNSLGRTPLHAAAALPNLEVVALLVDWDSDLSAQDLAGNTPLHLATDPHVCRMLLEAGSDPNILNNAGRTTLLDAAERGDLQVVKALCNAHCDLLICEPKHCQSALHLAIRKGHYTVVNELCKSKLIYDLMTLQDRNGNTALHFAVAKDRKNGPRLVQFLLQYGGRSIVDVPNQRQQTPLVVHIMTTRQTDPTITDILLEAGAAPTVALLDGSTILHVAVDRELMDIACSLIRSGAQLNATDRDGVRVIELAQRDNVKLKKLLDAITLPPLWMSEKDKKNCMVCVKPFGFAHRRHHCKHCGRICCSECAAFSVELCQFPPQFPGRTASNGKPVKDAQRVCRTCHGVFKTRRSIQEATLSHVVVKSVHEWEEMSAESLRNSLGSRSSTT</sequence>
<gene>
    <name evidence="16" type="ORF">H310_01871</name>
</gene>
<evidence type="ECO:0000256" key="12">
    <source>
        <dbReference type="SAM" id="Coils"/>
    </source>
</evidence>
<dbReference type="SUPFAM" id="SSF57903">
    <property type="entry name" value="FYVE/PHD zinc finger"/>
    <property type="match status" value="1"/>
</dbReference>
<proteinExistence type="inferred from homology"/>
<dbReference type="Gene3D" id="1.20.5.4820">
    <property type="match status" value="1"/>
</dbReference>
<feature type="repeat" description="ANK" evidence="9">
    <location>
        <begin position="1012"/>
        <end position="1044"/>
    </location>
</feature>
<dbReference type="VEuPathDB" id="FungiDB:H310_01871"/>
<keyword evidence="3 10" id="KW-0863">Zinc-finger</keyword>
<dbReference type="SUPFAM" id="SSF52540">
    <property type="entry name" value="P-loop containing nucleoside triphosphate hydrolases"/>
    <property type="match status" value="1"/>
</dbReference>
<keyword evidence="5 11" id="KW-0067">ATP-binding</keyword>
<feature type="repeat" description="ANK" evidence="9">
    <location>
        <begin position="1145"/>
        <end position="1172"/>
    </location>
</feature>
<keyword evidence="7 11" id="KW-0505">Motor protein</keyword>
<evidence type="ECO:0000256" key="2">
    <source>
        <dbReference type="ARBA" id="ARBA00022741"/>
    </source>
</evidence>
<keyword evidence="8 11" id="KW-0009">Actin-binding</keyword>
<feature type="coiled-coil region" evidence="12">
    <location>
        <begin position="870"/>
        <end position="900"/>
    </location>
</feature>
<keyword evidence="1" id="KW-0479">Metal-binding</keyword>
<feature type="repeat" description="ANK" evidence="9">
    <location>
        <begin position="1219"/>
        <end position="1251"/>
    </location>
</feature>
<dbReference type="Pfam" id="PF00023">
    <property type="entry name" value="Ank"/>
    <property type="match status" value="2"/>
</dbReference>
<dbReference type="GO" id="GO:0016020">
    <property type="term" value="C:membrane"/>
    <property type="evidence" value="ECO:0007669"/>
    <property type="project" value="TreeGrafter"/>
</dbReference>
<evidence type="ECO:0000256" key="3">
    <source>
        <dbReference type="ARBA" id="ARBA00022771"/>
    </source>
</evidence>
<dbReference type="GO" id="GO:0007015">
    <property type="term" value="P:actin filament organization"/>
    <property type="evidence" value="ECO:0007669"/>
    <property type="project" value="TreeGrafter"/>
</dbReference>
<dbReference type="InterPro" id="IPR036770">
    <property type="entry name" value="Ankyrin_rpt-contain_sf"/>
</dbReference>
<accession>A0A024ULL1</accession>
<name>A0A024ULL1_9STRA</name>
<dbReference type="GO" id="GO:0000146">
    <property type="term" value="F:microfilament motor activity"/>
    <property type="evidence" value="ECO:0007669"/>
    <property type="project" value="TreeGrafter"/>
</dbReference>
<dbReference type="InterPro" id="IPR000306">
    <property type="entry name" value="Znf_FYVE"/>
</dbReference>
<dbReference type="Gene3D" id="3.30.40.10">
    <property type="entry name" value="Zinc/RING finger domain, C3HC4 (zinc finger)"/>
    <property type="match status" value="1"/>
</dbReference>
<dbReference type="Gene3D" id="3.40.850.10">
    <property type="entry name" value="Kinesin motor domain"/>
    <property type="match status" value="1"/>
</dbReference>
<dbReference type="InterPro" id="IPR011011">
    <property type="entry name" value="Znf_FYVE_PHD"/>
</dbReference>
<dbReference type="SUPFAM" id="SSF48403">
    <property type="entry name" value="Ankyrin repeat"/>
    <property type="match status" value="2"/>
</dbReference>
<dbReference type="Pfam" id="PF01363">
    <property type="entry name" value="FYVE"/>
    <property type="match status" value="1"/>
</dbReference>
<evidence type="ECO:0000256" key="9">
    <source>
        <dbReference type="PROSITE-ProRule" id="PRU00023"/>
    </source>
</evidence>
<keyword evidence="12" id="KW-0175">Coiled coil</keyword>
<feature type="domain" description="Myosin motor" evidence="15">
    <location>
        <begin position="70"/>
        <end position="822"/>
    </location>
</feature>
<evidence type="ECO:0000256" key="5">
    <source>
        <dbReference type="ARBA" id="ARBA00022840"/>
    </source>
</evidence>
<dbReference type="Gene3D" id="1.25.40.20">
    <property type="entry name" value="Ankyrin repeat-containing domain"/>
    <property type="match status" value="2"/>
</dbReference>
<dbReference type="SMART" id="SM00064">
    <property type="entry name" value="FYVE"/>
    <property type="match status" value="1"/>
</dbReference>
<evidence type="ECO:0000256" key="7">
    <source>
        <dbReference type="ARBA" id="ARBA00023175"/>
    </source>
</evidence>
<dbReference type="GeneID" id="20078921"/>
<keyword evidence="9" id="KW-0040">ANK repeat</keyword>
<evidence type="ECO:0000256" key="10">
    <source>
        <dbReference type="PROSITE-ProRule" id="PRU00091"/>
    </source>
</evidence>
<dbReference type="InterPro" id="IPR036961">
    <property type="entry name" value="Kinesin_motor_dom_sf"/>
</dbReference>
<dbReference type="InterPro" id="IPR027417">
    <property type="entry name" value="P-loop_NTPase"/>
</dbReference>
<dbReference type="GO" id="GO:0016459">
    <property type="term" value="C:myosin complex"/>
    <property type="evidence" value="ECO:0007669"/>
    <property type="project" value="UniProtKB-KW"/>
</dbReference>
<feature type="domain" description="FYVE-type" evidence="14">
    <location>
        <begin position="1283"/>
        <end position="1356"/>
    </location>
</feature>
<dbReference type="OrthoDB" id="312459at2759"/>